<accession>A0A8T9SQ42</accession>
<feature type="chain" id="PRO_5035837162" evidence="1">
    <location>
        <begin position="24"/>
        <end position="283"/>
    </location>
</feature>
<keyword evidence="1" id="KW-0732">Signal</keyword>
<feature type="signal peptide" evidence="1">
    <location>
        <begin position="1"/>
        <end position="23"/>
    </location>
</feature>
<gene>
    <name evidence="2" type="ORF">MUN82_11035</name>
</gene>
<evidence type="ECO:0000256" key="1">
    <source>
        <dbReference type="SAM" id="SignalP"/>
    </source>
</evidence>
<protein>
    <submittedName>
        <fullName evidence="2">Transporter</fullName>
    </submittedName>
</protein>
<name>A0A8T9SQ42_9BACT</name>
<evidence type="ECO:0000313" key="2">
    <source>
        <dbReference type="EMBL" id="UOR03481.1"/>
    </source>
</evidence>
<proteinExistence type="predicted"/>
<keyword evidence="3" id="KW-1185">Reference proteome</keyword>
<dbReference type="KEGG" id="haei:MUN82_11035"/>
<sequence>MRTTILLTATGLLLLAGPARTLAQNLPSDPVENADTPFIRNLRPDRPGQTVTTSMLHPGQVQVELGTLRYAPPDGLGPRRTLSSALLRVGFFNHIELRASQGYLASVSAPTPVGDAPLPTLPSYSSGFAPLTVGAKFLASSNQDARSQVVLLTELTLPTGDASYPNQTYEPAARLLVSQQLGQRYGLEANVGFRQRGFRAEGTSQGHYLGTLALNGAILPTIGFFAETYTFWQRIYGWQPGLTGGLYWRLLPGLRLDLNAGNTWRAGRAAPQIGAGLSVRLPK</sequence>
<dbReference type="InterPro" id="IPR025737">
    <property type="entry name" value="FApF"/>
</dbReference>
<organism evidence="2 3">
    <name type="scientific">Hymenobacter aerilatus</name>
    <dbReference type="NCBI Taxonomy" id="2932251"/>
    <lineage>
        <taxon>Bacteria</taxon>
        <taxon>Pseudomonadati</taxon>
        <taxon>Bacteroidota</taxon>
        <taxon>Cytophagia</taxon>
        <taxon>Cytophagales</taxon>
        <taxon>Hymenobacteraceae</taxon>
        <taxon>Hymenobacter</taxon>
    </lineage>
</organism>
<dbReference type="Pfam" id="PF13557">
    <property type="entry name" value="Phenol_MetA_deg"/>
    <property type="match status" value="1"/>
</dbReference>
<dbReference type="AlphaFoldDB" id="A0A8T9SQ42"/>
<dbReference type="RefSeq" id="WP_245090084.1">
    <property type="nucleotide sequence ID" value="NZ_CP095053.1"/>
</dbReference>
<evidence type="ECO:0000313" key="3">
    <source>
        <dbReference type="Proteomes" id="UP000829925"/>
    </source>
</evidence>
<reference evidence="2 3" key="1">
    <citation type="submission" date="2022-04" db="EMBL/GenBank/DDBJ databases">
        <title>Hymenobacter sp. isolated from the air.</title>
        <authorList>
            <person name="Won M."/>
            <person name="Lee C.-M."/>
            <person name="Woen H.-Y."/>
            <person name="Kwon S.-W."/>
        </authorList>
    </citation>
    <scope>NUCLEOTIDE SEQUENCE [LARGE SCALE GENOMIC DNA]</scope>
    <source>
        <strain evidence="3">5413 J-13</strain>
    </source>
</reference>
<dbReference type="Proteomes" id="UP000829925">
    <property type="component" value="Chromosome"/>
</dbReference>
<dbReference type="EMBL" id="CP095053">
    <property type="protein sequence ID" value="UOR03481.1"/>
    <property type="molecule type" value="Genomic_DNA"/>
</dbReference>